<sequence length="460" mass="48435">LQLPPPLQIRRRVHTDSQIPPVAEHRRRCEVQALLSQANAVLSSGRHRTPTALPAPTSLPVGRLRPPRASLPIVGPGGIHRLGSLSVNTSRRTSMLSSPSPRASAAWDVGAASSGIPSPGSASPSGLRTPTALSVTLTRLQHRIERVGSGSSSPDDPISPLALTPVRAPSLAAPRSVRLSAALAPVRALPVAGIVSRIPGVTPGPRSAAATVGPALRRSQQQNLPPPLGRIPRPSMPAASAEDSDSDVSSMVFSPQLAPATLLRRPSWKRGSIPWASAGPQSAPPARQPQEEAFLTLRPVHTPDIVPRTMDPRLVERAMTPMLKTTVQPVASLHSRMASRDSVSIGSHSQDTLRTSEAADAPTAATVAAKRLSVVPEAQADQVSRLSPISSPQASPRPSSESKRRLRAPFISRKWSSKPAAAAAAPPTPVTPSEPKKLASRIPTLQKARSLWSLRALHAK</sequence>
<proteinExistence type="predicted"/>
<feature type="non-terminal residue" evidence="1">
    <location>
        <position position="1"/>
    </location>
</feature>
<evidence type="ECO:0000313" key="2">
    <source>
        <dbReference type="Proteomes" id="UP001140087"/>
    </source>
</evidence>
<gene>
    <name evidence="1" type="ORF">H4R21_006122</name>
</gene>
<reference evidence="1" key="1">
    <citation type="submission" date="2022-07" db="EMBL/GenBank/DDBJ databases">
        <title>Phylogenomic reconstructions and comparative analyses of Kickxellomycotina fungi.</title>
        <authorList>
            <person name="Reynolds N.K."/>
            <person name="Stajich J.E."/>
            <person name="Barry K."/>
            <person name="Grigoriev I.V."/>
            <person name="Crous P."/>
            <person name="Smith M.E."/>
        </authorList>
    </citation>
    <scope>NUCLEOTIDE SEQUENCE</scope>
    <source>
        <strain evidence="1">BCRC 34780</strain>
    </source>
</reference>
<dbReference type="Proteomes" id="UP001140087">
    <property type="component" value="Unassembled WGS sequence"/>
</dbReference>
<evidence type="ECO:0000313" key="1">
    <source>
        <dbReference type="EMBL" id="KAJ2792782.1"/>
    </source>
</evidence>
<accession>A0ACC1KP59</accession>
<keyword evidence="2" id="KW-1185">Reference proteome</keyword>
<comment type="caution">
    <text evidence="1">The sequence shown here is derived from an EMBL/GenBank/DDBJ whole genome shotgun (WGS) entry which is preliminary data.</text>
</comment>
<name>A0ACC1KP59_9FUNG</name>
<protein>
    <submittedName>
        <fullName evidence="1">Uncharacterized protein</fullName>
    </submittedName>
</protein>
<dbReference type="EMBL" id="JANBUN010003103">
    <property type="protein sequence ID" value="KAJ2792782.1"/>
    <property type="molecule type" value="Genomic_DNA"/>
</dbReference>
<organism evidence="1 2">
    <name type="scientific">Coemansia helicoidea</name>
    <dbReference type="NCBI Taxonomy" id="1286919"/>
    <lineage>
        <taxon>Eukaryota</taxon>
        <taxon>Fungi</taxon>
        <taxon>Fungi incertae sedis</taxon>
        <taxon>Zoopagomycota</taxon>
        <taxon>Kickxellomycotina</taxon>
        <taxon>Kickxellomycetes</taxon>
        <taxon>Kickxellales</taxon>
        <taxon>Kickxellaceae</taxon>
        <taxon>Coemansia</taxon>
    </lineage>
</organism>